<dbReference type="InterPro" id="IPR014716">
    <property type="entry name" value="Fibrinogen_a/b/g_C_1"/>
</dbReference>
<dbReference type="PANTHER" id="PTHR19143:SF225">
    <property type="entry name" value="MICROFIBRIL-ASSOCIATED GLYCOPROTEIN 4"/>
    <property type="match status" value="1"/>
</dbReference>
<keyword evidence="1" id="KW-1015">Disulfide bond</keyword>
<evidence type="ECO:0000313" key="4">
    <source>
        <dbReference type="Proteomes" id="UP001557470"/>
    </source>
</evidence>
<evidence type="ECO:0000259" key="2">
    <source>
        <dbReference type="PROSITE" id="PS51406"/>
    </source>
</evidence>
<dbReference type="AlphaFoldDB" id="A0ABD0W683"/>
<dbReference type="CDD" id="cd00087">
    <property type="entry name" value="FReD"/>
    <property type="match status" value="2"/>
</dbReference>
<dbReference type="Pfam" id="PF00147">
    <property type="entry name" value="Fibrinogen_C"/>
    <property type="match status" value="2"/>
</dbReference>
<evidence type="ECO:0000313" key="3">
    <source>
        <dbReference type="EMBL" id="KAL0964715.1"/>
    </source>
</evidence>
<dbReference type="Proteomes" id="UP001557470">
    <property type="component" value="Unassembled WGS sequence"/>
</dbReference>
<evidence type="ECO:0000256" key="1">
    <source>
        <dbReference type="ARBA" id="ARBA00023157"/>
    </source>
</evidence>
<dbReference type="InterPro" id="IPR002181">
    <property type="entry name" value="Fibrinogen_a/b/g_C_dom"/>
</dbReference>
<dbReference type="PANTHER" id="PTHR19143">
    <property type="entry name" value="FIBRINOGEN/TENASCIN/ANGIOPOEITIN"/>
    <property type="match status" value="1"/>
</dbReference>
<gene>
    <name evidence="3" type="ORF">UPYG_G00327960</name>
</gene>
<dbReference type="EMBL" id="JAGEUA010000010">
    <property type="protein sequence ID" value="KAL0964715.1"/>
    <property type="molecule type" value="Genomic_DNA"/>
</dbReference>
<accession>A0ABD0W683</accession>
<name>A0ABD0W683_UMBPY</name>
<dbReference type="SUPFAM" id="SSF56496">
    <property type="entry name" value="Fibrinogen C-terminal domain-like"/>
    <property type="match status" value="2"/>
</dbReference>
<keyword evidence="4" id="KW-1185">Reference proteome</keyword>
<dbReference type="SMART" id="SM00186">
    <property type="entry name" value="FBG"/>
    <property type="match status" value="2"/>
</dbReference>
<dbReference type="InterPro" id="IPR036056">
    <property type="entry name" value="Fibrinogen-like_C"/>
</dbReference>
<sequence>MGVQSSPNPVDCNDIYKSGFGQNGVYTIYPAGPTSPVQVFCDMYMEGGAYLGKWTVIQNRQDGSVNFFRKWDEYKTGFGSAAGEYWLGLETMHLLTKAGKYELRVDMEDFEEKKVYAQYSSFSVASESEGYKLTVGTFKDGGAGDSLTRHSGQKFTTIDKDQDLNAANCAQVYYGGFCHLSAIVSGNPFKELSLHISFKSQKISTFTMMISLLLALLFTMGVQSSPNPVDCNDIYKSGFGQNGVYTIYPAGPTSPVQVFCDMSTEGGANLGKWTVIQNRQDGSVNFFRKWDQYKRGFGSAVGEYWLGLETMYLLTKAGKYELRVDMEDFEGKKVYAQYSSFSVGSETEGYKLTVGTFKDGGAGDSLTHHSGQKFTTIDKDQDINAGNCAQVYYGGFWYESCHFTNPNGIYAWGESTFGIGINWMTWKGYTYSLKTITMKIRPVTEQK</sequence>
<dbReference type="PROSITE" id="PS51406">
    <property type="entry name" value="FIBRINOGEN_C_2"/>
    <property type="match status" value="2"/>
</dbReference>
<comment type="caution">
    <text evidence="3">The sequence shown here is derived from an EMBL/GenBank/DDBJ whole genome shotgun (WGS) entry which is preliminary data.</text>
</comment>
<dbReference type="NCBIfam" id="NF040941">
    <property type="entry name" value="GGGWT_bact"/>
    <property type="match status" value="2"/>
</dbReference>
<reference evidence="3 4" key="1">
    <citation type="submission" date="2024-06" db="EMBL/GenBank/DDBJ databases">
        <authorList>
            <person name="Pan Q."/>
            <person name="Wen M."/>
            <person name="Jouanno E."/>
            <person name="Zahm M."/>
            <person name="Klopp C."/>
            <person name="Cabau C."/>
            <person name="Louis A."/>
            <person name="Berthelot C."/>
            <person name="Parey E."/>
            <person name="Roest Crollius H."/>
            <person name="Montfort J."/>
            <person name="Robinson-Rechavi M."/>
            <person name="Bouchez O."/>
            <person name="Lampietro C."/>
            <person name="Lopez Roques C."/>
            <person name="Donnadieu C."/>
            <person name="Postlethwait J."/>
            <person name="Bobe J."/>
            <person name="Verreycken H."/>
            <person name="Guiguen Y."/>
        </authorList>
    </citation>
    <scope>NUCLEOTIDE SEQUENCE [LARGE SCALE GENOMIC DNA]</scope>
    <source>
        <strain evidence="3">Up_M1</strain>
        <tissue evidence="3">Testis</tissue>
    </source>
</reference>
<dbReference type="FunFam" id="3.90.215.10:FF:000001">
    <property type="entry name" value="Tenascin isoform 1"/>
    <property type="match status" value="1"/>
</dbReference>
<organism evidence="3 4">
    <name type="scientific">Umbra pygmaea</name>
    <name type="common">Eastern mudminnow</name>
    <dbReference type="NCBI Taxonomy" id="75934"/>
    <lineage>
        <taxon>Eukaryota</taxon>
        <taxon>Metazoa</taxon>
        <taxon>Chordata</taxon>
        <taxon>Craniata</taxon>
        <taxon>Vertebrata</taxon>
        <taxon>Euteleostomi</taxon>
        <taxon>Actinopterygii</taxon>
        <taxon>Neopterygii</taxon>
        <taxon>Teleostei</taxon>
        <taxon>Protacanthopterygii</taxon>
        <taxon>Esociformes</taxon>
        <taxon>Umbridae</taxon>
        <taxon>Umbra</taxon>
    </lineage>
</organism>
<protein>
    <recommendedName>
        <fullName evidence="2">Fibrinogen C-terminal domain-containing protein</fullName>
    </recommendedName>
</protein>
<feature type="domain" description="Fibrinogen C-terminal" evidence="2">
    <location>
        <begin position="222"/>
        <end position="444"/>
    </location>
</feature>
<feature type="domain" description="Fibrinogen C-terminal" evidence="2">
    <location>
        <begin position="3"/>
        <end position="177"/>
    </location>
</feature>
<dbReference type="InterPro" id="IPR050373">
    <property type="entry name" value="Fibrinogen_C-term_domain"/>
</dbReference>
<proteinExistence type="predicted"/>
<dbReference type="Gene3D" id="3.90.215.10">
    <property type="entry name" value="Gamma Fibrinogen, chain A, domain 1"/>
    <property type="match status" value="2"/>
</dbReference>